<dbReference type="PRINTS" id="PR00007">
    <property type="entry name" value="COMPLEMNTC1Q"/>
</dbReference>
<reference evidence="5" key="1">
    <citation type="submission" date="2006-03" db="EMBL/GenBank/DDBJ databases">
        <authorList>
            <person name="Markiv A."/>
            <person name="Dwek M.V."/>
            <person name="Odell M."/>
        </authorList>
    </citation>
    <scope>NUCLEOTIDE SEQUENCE</scope>
</reference>
<dbReference type="InterPro" id="IPR008983">
    <property type="entry name" value="Tumour_necrosis_fac-like_dom"/>
</dbReference>
<dbReference type="PANTHER" id="PTHR15427:SF50">
    <property type="entry name" value="COMPLEMENT C1Q TUMOR NECROSIS FACTOR-RELATED PROTEIN 2-LIKE"/>
    <property type="match status" value="1"/>
</dbReference>
<feature type="chain" id="PRO_5004192903" evidence="3">
    <location>
        <begin position="18"/>
        <end position="152"/>
    </location>
</feature>
<dbReference type="Gene3D" id="2.60.120.40">
    <property type="match status" value="1"/>
</dbReference>
<evidence type="ECO:0000256" key="3">
    <source>
        <dbReference type="SAM" id="SignalP"/>
    </source>
</evidence>
<keyword evidence="5" id="KW-0430">Lectin</keyword>
<keyword evidence="2" id="KW-0964">Secreted</keyword>
<comment type="subcellular location">
    <subcellularLocation>
        <location evidence="1">Secreted</location>
    </subcellularLocation>
</comment>
<dbReference type="GO" id="GO:0030246">
    <property type="term" value="F:carbohydrate binding"/>
    <property type="evidence" value="ECO:0007669"/>
    <property type="project" value="UniProtKB-KW"/>
</dbReference>
<feature type="signal peptide" evidence="3">
    <location>
        <begin position="1"/>
        <end position="17"/>
    </location>
</feature>
<organism evidence="5">
    <name type="scientific">Helix pomatia</name>
    <name type="common">Roman snail</name>
    <name type="synonym">Edible snail</name>
    <dbReference type="NCBI Taxonomy" id="6536"/>
    <lineage>
        <taxon>Eukaryota</taxon>
        <taxon>Metazoa</taxon>
        <taxon>Spiralia</taxon>
        <taxon>Lophotrochozoa</taxon>
        <taxon>Mollusca</taxon>
        <taxon>Gastropoda</taxon>
        <taxon>Heterobranchia</taxon>
        <taxon>Euthyneura</taxon>
        <taxon>Panpulmonata</taxon>
        <taxon>Eupulmonata</taxon>
        <taxon>Stylommatophora</taxon>
        <taxon>Helicina</taxon>
        <taxon>Helicoidea</taxon>
        <taxon>Helicidae</taxon>
        <taxon>Helix</taxon>
    </lineage>
</organism>
<protein>
    <submittedName>
        <fullName evidence="5">Sialic acid binding lectin</fullName>
    </submittedName>
</protein>
<keyword evidence="3" id="KW-0732">Signal</keyword>
<name>Q1KM18_HELPO</name>
<evidence type="ECO:0000313" key="5">
    <source>
        <dbReference type="EMBL" id="ABF00124.1"/>
    </source>
</evidence>
<dbReference type="Pfam" id="PF00386">
    <property type="entry name" value="C1q"/>
    <property type="match status" value="1"/>
</dbReference>
<dbReference type="EMBL" id="DQ470736">
    <property type="protein sequence ID" value="ABF00124.1"/>
    <property type="molecule type" value="mRNA"/>
</dbReference>
<dbReference type="InterPro" id="IPR001073">
    <property type="entry name" value="C1q_dom"/>
</dbReference>
<dbReference type="AlphaFoldDB" id="Q1KM18"/>
<proteinExistence type="evidence at transcript level"/>
<dbReference type="PROSITE" id="PS50871">
    <property type="entry name" value="C1Q"/>
    <property type="match status" value="1"/>
</dbReference>
<dbReference type="InterPro" id="IPR050392">
    <property type="entry name" value="Collagen/C1q_domain"/>
</dbReference>
<feature type="domain" description="C1q" evidence="4">
    <location>
        <begin position="19"/>
        <end position="152"/>
    </location>
</feature>
<evidence type="ECO:0000259" key="4">
    <source>
        <dbReference type="PROSITE" id="PS50871"/>
    </source>
</evidence>
<evidence type="ECO:0000256" key="2">
    <source>
        <dbReference type="ARBA" id="ARBA00022525"/>
    </source>
</evidence>
<dbReference type="PANTHER" id="PTHR15427">
    <property type="entry name" value="EMILIN ELASTIN MICROFIBRIL INTERFACE-LOCATED PROTEIN ELASTIN MICROFIBRIL INTERFACER"/>
    <property type="match status" value="1"/>
</dbReference>
<dbReference type="SUPFAM" id="SSF49842">
    <property type="entry name" value="TNF-like"/>
    <property type="match status" value="1"/>
</dbReference>
<sequence>MLFVTIISLGLLAIVHGQCALKTIAFSAAIDREQTFDANQVVIYDIVITNHGNAYDNSTGLFTAPVDGMYSFQLNLLTIKEKEGWLELVHNGQLKVSVYAKQDSTYDSSSNSVIIKMKEGDRVNVRAHKKSGLFGRDDELYNTFSGHFLSGL</sequence>
<dbReference type="SMART" id="SM00110">
    <property type="entry name" value="C1Q"/>
    <property type="match status" value="1"/>
</dbReference>
<dbReference type="GO" id="GO:0005576">
    <property type="term" value="C:extracellular region"/>
    <property type="evidence" value="ECO:0007669"/>
    <property type="project" value="UniProtKB-SubCell"/>
</dbReference>
<accession>Q1KM18</accession>
<evidence type="ECO:0000256" key="1">
    <source>
        <dbReference type="ARBA" id="ARBA00004613"/>
    </source>
</evidence>